<dbReference type="PRINTS" id="PR00481">
    <property type="entry name" value="LAMNOPPTDASE"/>
</dbReference>
<feature type="binding site" evidence="8">
    <location>
        <position position="347"/>
    </location>
    <ligand>
        <name>Mn(2+)</name>
        <dbReference type="ChEBI" id="CHEBI:29035"/>
        <label>1</label>
    </ligand>
</feature>
<dbReference type="InterPro" id="IPR043472">
    <property type="entry name" value="Macro_dom-like"/>
</dbReference>
<feature type="binding site" evidence="8">
    <location>
        <position position="270"/>
    </location>
    <ligand>
        <name>Mn(2+)</name>
        <dbReference type="ChEBI" id="CHEBI:29035"/>
        <label>2</label>
    </ligand>
</feature>
<evidence type="ECO:0000313" key="11">
    <source>
        <dbReference type="Proteomes" id="UP000287872"/>
    </source>
</evidence>
<dbReference type="SUPFAM" id="SSF53187">
    <property type="entry name" value="Zn-dependent exopeptidases"/>
    <property type="match status" value="1"/>
</dbReference>
<evidence type="ECO:0000256" key="2">
    <source>
        <dbReference type="ARBA" id="ARBA00000967"/>
    </source>
</evidence>
<dbReference type="InterPro" id="IPR023042">
    <property type="entry name" value="Peptidase_M17_leu_NH2_pept"/>
</dbReference>
<evidence type="ECO:0000256" key="4">
    <source>
        <dbReference type="ARBA" id="ARBA00022438"/>
    </source>
</evidence>
<accession>A0A401USG7</accession>
<keyword evidence="8" id="KW-0963">Cytoplasm</keyword>
<evidence type="ECO:0000256" key="7">
    <source>
        <dbReference type="ARBA" id="ARBA00049972"/>
    </source>
</evidence>
<keyword evidence="8" id="KW-0464">Manganese</keyword>
<keyword evidence="8" id="KW-0479">Metal-binding</keyword>
<dbReference type="NCBIfam" id="NF002073">
    <property type="entry name" value="PRK00913.1-2"/>
    <property type="match status" value="1"/>
</dbReference>
<comment type="catalytic activity">
    <reaction evidence="1 8">
        <text>Release of an N-terminal amino acid, Xaa-|-Yaa-, in which Xaa is preferably Leu, but may be other amino acids including Pro although not Arg or Lys, and Yaa may be Pro. Amino acid amides and methyl esters are also readily hydrolyzed, but rates on arylamides are exceedingly low.</text>
        <dbReference type="EC" id="3.4.11.1"/>
    </reaction>
</comment>
<name>A0A401USG7_9CLOT</name>
<dbReference type="HAMAP" id="MF_00181">
    <property type="entry name" value="Cytosol_peptidase_M17"/>
    <property type="match status" value="1"/>
</dbReference>
<dbReference type="NCBIfam" id="NF002083">
    <property type="entry name" value="PRK00913.3-5"/>
    <property type="match status" value="1"/>
</dbReference>
<evidence type="ECO:0000256" key="8">
    <source>
        <dbReference type="HAMAP-Rule" id="MF_00181"/>
    </source>
</evidence>
<sequence length="498" mass="54327">MIFHSKNIKSKNNEAETKFITYFEDSKLEDLNLSLDNELLSKIKFTLDSEGFKCKNGELQNINLFRNESPKNIILIGIGKKEDFNLDKLRKNIAKAVKEAASLKSKSIDINIGNLVSLMNLDEITRTISESAVMAEYKFDKYKSDKKAKILEQFTIIYNLEDELESIDKGINEGIILGQANLLARELVNEPANILSPIELAQQAKKAGDESGFEVEIFDEASIKALNMQAFLEVAKASANPPRLIVMRYNGNPIKKDEIVGLVGKGLTYDTGGLSIKTTAGMVTMKSDMGGAAAVIGAMTAITKLKAKVNVVAVVASCENMISGNSYRPGDIIGSMGGKTIEVLNTDAEGRLTLVDAVNYIIEKEHATKVVDIATLTGAVISALGTTTTGVVSNNDFFYSRLEQASKICDEKVWRLPAFDEYKELIKSDVADLKNIGGPKAGTITAGLFIGEFVGENPWLHLDIAGTSWSEKDSGYESKGATGEGARLLYHLIKQLEK</sequence>
<feature type="domain" description="Cytosol aminopeptidase" evidence="9">
    <location>
        <begin position="345"/>
        <end position="352"/>
    </location>
</feature>
<dbReference type="Proteomes" id="UP000287872">
    <property type="component" value="Unassembled WGS sequence"/>
</dbReference>
<reference evidence="10 11" key="1">
    <citation type="submission" date="2018-11" db="EMBL/GenBank/DDBJ databases">
        <title>Genome sequencing and assembly of Clostridium tagluense strain A121.</title>
        <authorList>
            <person name="Murakami T."/>
            <person name="Segawa T."/>
            <person name="Shcherbakova V.A."/>
            <person name="Mori H."/>
            <person name="Yoshimura Y."/>
        </authorList>
    </citation>
    <scope>NUCLEOTIDE SEQUENCE [LARGE SCALE GENOMIC DNA]</scope>
    <source>
        <strain evidence="10 11">A121</strain>
    </source>
</reference>
<evidence type="ECO:0000256" key="1">
    <source>
        <dbReference type="ARBA" id="ARBA00000135"/>
    </source>
</evidence>
<dbReference type="EC" id="3.4.11.10" evidence="8"/>
<evidence type="ECO:0000313" key="10">
    <source>
        <dbReference type="EMBL" id="GCD12446.1"/>
    </source>
</evidence>
<dbReference type="PROSITE" id="PS00631">
    <property type="entry name" value="CYTOSOL_AP"/>
    <property type="match status" value="1"/>
</dbReference>
<dbReference type="PANTHER" id="PTHR11963:SF23">
    <property type="entry name" value="CYTOSOL AMINOPEPTIDASE"/>
    <property type="match status" value="1"/>
</dbReference>
<evidence type="ECO:0000256" key="3">
    <source>
        <dbReference type="ARBA" id="ARBA00009528"/>
    </source>
</evidence>
<dbReference type="OrthoDB" id="9809354at2"/>
<dbReference type="EC" id="3.4.11.1" evidence="8"/>
<keyword evidence="4 8" id="KW-0031">Aminopeptidase</keyword>
<evidence type="ECO:0000259" key="9">
    <source>
        <dbReference type="PROSITE" id="PS00631"/>
    </source>
</evidence>
<dbReference type="Pfam" id="PF02789">
    <property type="entry name" value="Peptidase_M17_N"/>
    <property type="match status" value="1"/>
</dbReference>
<feature type="binding site" evidence="8">
    <location>
        <position position="288"/>
    </location>
    <ligand>
        <name>Mn(2+)</name>
        <dbReference type="ChEBI" id="CHEBI:29035"/>
        <label>2</label>
    </ligand>
</feature>
<keyword evidence="11" id="KW-1185">Reference proteome</keyword>
<dbReference type="GO" id="GO:0005737">
    <property type="term" value="C:cytoplasm"/>
    <property type="evidence" value="ECO:0007669"/>
    <property type="project" value="UniProtKB-SubCell"/>
</dbReference>
<protein>
    <recommendedName>
        <fullName evidence="8">Probable cytosol aminopeptidase</fullName>
        <ecNumber evidence="8">3.4.11.1</ecNumber>
    </recommendedName>
    <alternativeName>
        <fullName evidence="8">Leucine aminopeptidase</fullName>
        <shortName evidence="8">LAP</shortName>
        <ecNumber evidence="8">3.4.11.10</ecNumber>
    </alternativeName>
    <alternativeName>
        <fullName evidence="8">Leucyl aminopeptidase</fullName>
    </alternativeName>
</protein>
<comment type="function">
    <text evidence="7 8">Presumably involved in the processing and regular turnover of intracellular proteins. Catalyzes the removal of unsubstituted N-terminal amino acids from various peptides.</text>
</comment>
<comment type="similarity">
    <text evidence="3 8">Belongs to the peptidase M17 family.</text>
</comment>
<dbReference type="RefSeq" id="WP_125005156.1">
    <property type="nucleotide sequence ID" value="NZ_BHYK01000033.1"/>
</dbReference>
<dbReference type="Pfam" id="PF00883">
    <property type="entry name" value="Peptidase_M17"/>
    <property type="match status" value="1"/>
</dbReference>
<dbReference type="InterPro" id="IPR000819">
    <property type="entry name" value="Peptidase_M17_C"/>
</dbReference>
<organism evidence="10 11">
    <name type="scientific">Clostridium tagluense</name>
    <dbReference type="NCBI Taxonomy" id="360422"/>
    <lineage>
        <taxon>Bacteria</taxon>
        <taxon>Bacillati</taxon>
        <taxon>Bacillota</taxon>
        <taxon>Clostridia</taxon>
        <taxon>Eubacteriales</taxon>
        <taxon>Clostridiaceae</taxon>
        <taxon>Clostridium</taxon>
    </lineage>
</organism>
<dbReference type="AlphaFoldDB" id="A0A401USG7"/>
<dbReference type="GO" id="GO:0006508">
    <property type="term" value="P:proteolysis"/>
    <property type="evidence" value="ECO:0007669"/>
    <property type="project" value="UniProtKB-KW"/>
</dbReference>
<comment type="caution">
    <text evidence="10">The sequence shown here is derived from an EMBL/GenBank/DDBJ whole genome shotgun (WGS) entry which is preliminary data.</text>
</comment>
<dbReference type="Gene3D" id="3.40.220.10">
    <property type="entry name" value="Leucine Aminopeptidase, subunit E, domain 1"/>
    <property type="match status" value="1"/>
</dbReference>
<keyword evidence="6 8" id="KW-0378">Hydrolase</keyword>
<evidence type="ECO:0000256" key="6">
    <source>
        <dbReference type="ARBA" id="ARBA00022801"/>
    </source>
</evidence>
<dbReference type="CDD" id="cd00433">
    <property type="entry name" value="Peptidase_M17"/>
    <property type="match status" value="1"/>
</dbReference>
<dbReference type="EMBL" id="BHYK01000033">
    <property type="protein sequence ID" value="GCD12446.1"/>
    <property type="molecule type" value="Genomic_DNA"/>
</dbReference>
<dbReference type="InterPro" id="IPR008283">
    <property type="entry name" value="Peptidase_M17_N"/>
</dbReference>
<feature type="active site" evidence="8">
    <location>
        <position position="351"/>
    </location>
</feature>
<dbReference type="GO" id="GO:0070006">
    <property type="term" value="F:metalloaminopeptidase activity"/>
    <property type="evidence" value="ECO:0007669"/>
    <property type="project" value="InterPro"/>
</dbReference>
<feature type="binding site" evidence="8">
    <location>
        <position position="349"/>
    </location>
    <ligand>
        <name>Mn(2+)</name>
        <dbReference type="ChEBI" id="CHEBI:29035"/>
        <label>2</label>
    </ligand>
</feature>
<dbReference type="SUPFAM" id="SSF52949">
    <property type="entry name" value="Macro domain-like"/>
    <property type="match status" value="1"/>
</dbReference>
<dbReference type="Gene3D" id="3.40.630.10">
    <property type="entry name" value="Zn peptidases"/>
    <property type="match status" value="1"/>
</dbReference>
<comment type="subcellular location">
    <subcellularLocation>
        <location evidence="8">Cytoplasm</location>
    </subcellularLocation>
</comment>
<gene>
    <name evidence="8 10" type="primary">pepA</name>
    <name evidence="10" type="ORF">Ctaglu_40690</name>
</gene>
<keyword evidence="5 8" id="KW-0645">Protease</keyword>
<comment type="catalytic activity">
    <reaction evidence="2 8">
        <text>Release of an N-terminal amino acid, preferentially leucine, but not glutamic or aspartic acids.</text>
        <dbReference type="EC" id="3.4.11.10"/>
    </reaction>
</comment>
<dbReference type="NCBIfam" id="NF002074">
    <property type="entry name" value="PRK00913.1-4"/>
    <property type="match status" value="1"/>
</dbReference>
<feature type="active site" evidence="8">
    <location>
        <position position="277"/>
    </location>
</feature>
<dbReference type="PANTHER" id="PTHR11963">
    <property type="entry name" value="LEUCINE AMINOPEPTIDASE-RELATED"/>
    <property type="match status" value="1"/>
</dbReference>
<dbReference type="InterPro" id="IPR011356">
    <property type="entry name" value="Leucine_aapep/pepB"/>
</dbReference>
<dbReference type="GO" id="GO:0030145">
    <property type="term" value="F:manganese ion binding"/>
    <property type="evidence" value="ECO:0007669"/>
    <property type="project" value="UniProtKB-UniRule"/>
</dbReference>
<proteinExistence type="inferred from homology"/>
<comment type="cofactor">
    <cofactor evidence="8">
        <name>Mn(2+)</name>
        <dbReference type="ChEBI" id="CHEBI:29035"/>
    </cofactor>
    <text evidence="8">Binds 2 manganese ions per subunit.</text>
</comment>
<feature type="binding site" evidence="8">
    <location>
        <position position="265"/>
    </location>
    <ligand>
        <name>Mn(2+)</name>
        <dbReference type="ChEBI" id="CHEBI:29035"/>
        <label>2</label>
    </ligand>
</feature>
<feature type="binding site" evidence="8">
    <location>
        <position position="349"/>
    </location>
    <ligand>
        <name>Mn(2+)</name>
        <dbReference type="ChEBI" id="CHEBI:29035"/>
        <label>1</label>
    </ligand>
</feature>
<feature type="binding site" evidence="8">
    <location>
        <position position="270"/>
    </location>
    <ligand>
        <name>Mn(2+)</name>
        <dbReference type="ChEBI" id="CHEBI:29035"/>
        <label>1</label>
    </ligand>
</feature>
<evidence type="ECO:0000256" key="5">
    <source>
        <dbReference type="ARBA" id="ARBA00022670"/>
    </source>
</evidence>